<feature type="compositionally biased region" description="Acidic residues" evidence="1">
    <location>
        <begin position="130"/>
        <end position="144"/>
    </location>
</feature>
<dbReference type="VEuPathDB" id="VectorBase:RSAN_044448"/>
<dbReference type="Proteomes" id="UP000821837">
    <property type="component" value="Chromosome 3"/>
</dbReference>
<reference evidence="2" key="1">
    <citation type="journal article" date="2020" name="Cell">
        <title>Large-Scale Comparative Analyses of Tick Genomes Elucidate Their Genetic Diversity and Vector Capacities.</title>
        <authorList>
            <consortium name="Tick Genome and Microbiome Consortium (TIGMIC)"/>
            <person name="Jia N."/>
            <person name="Wang J."/>
            <person name="Shi W."/>
            <person name="Du L."/>
            <person name="Sun Y."/>
            <person name="Zhan W."/>
            <person name="Jiang J.F."/>
            <person name="Wang Q."/>
            <person name="Zhang B."/>
            <person name="Ji P."/>
            <person name="Bell-Sakyi L."/>
            <person name="Cui X.M."/>
            <person name="Yuan T.T."/>
            <person name="Jiang B.G."/>
            <person name="Yang W.F."/>
            <person name="Lam T.T."/>
            <person name="Chang Q.C."/>
            <person name="Ding S.J."/>
            <person name="Wang X.J."/>
            <person name="Zhu J.G."/>
            <person name="Ruan X.D."/>
            <person name="Zhao L."/>
            <person name="Wei J.T."/>
            <person name="Ye R.Z."/>
            <person name="Que T.C."/>
            <person name="Du C.H."/>
            <person name="Zhou Y.H."/>
            <person name="Cheng J.X."/>
            <person name="Dai P.F."/>
            <person name="Guo W.B."/>
            <person name="Han X.H."/>
            <person name="Huang E.J."/>
            <person name="Li L.F."/>
            <person name="Wei W."/>
            <person name="Gao Y.C."/>
            <person name="Liu J.Z."/>
            <person name="Shao H.Z."/>
            <person name="Wang X."/>
            <person name="Wang C.C."/>
            <person name="Yang T.C."/>
            <person name="Huo Q.B."/>
            <person name="Li W."/>
            <person name="Chen H.Y."/>
            <person name="Chen S.E."/>
            <person name="Zhou L.G."/>
            <person name="Ni X.B."/>
            <person name="Tian J.H."/>
            <person name="Sheng Y."/>
            <person name="Liu T."/>
            <person name="Pan Y.S."/>
            <person name="Xia L.Y."/>
            <person name="Li J."/>
            <person name="Zhao F."/>
            <person name="Cao W.C."/>
        </authorList>
    </citation>
    <scope>NUCLEOTIDE SEQUENCE</scope>
    <source>
        <strain evidence="2">Rsan-2018</strain>
    </source>
</reference>
<gene>
    <name evidence="2" type="ORF">HPB52_019602</name>
</gene>
<dbReference type="OMA" id="WQAGERC"/>
<feature type="compositionally biased region" description="Gly residues" evidence="1">
    <location>
        <begin position="48"/>
        <end position="57"/>
    </location>
</feature>
<dbReference type="OrthoDB" id="6507479at2759"/>
<sequence>MGLIHSLPANVADARERWQQRLRRWQAGERCSDEEEEDEGGLSEVVVIGGGDTGEPAGGKAASMQNRQANPAGDRNASPCRYLPEVDTDDAVKIWCSRSQPSQVTPSGPSGPSAWLTAEQERSSSSGSEYEPDDEEDEDEEEGSSEGSTETTTSSTSTIPSGMLRQWRRIRKCYADNPDVIGEIHVYRVLTYMGHPHWRKSSSVVSPAGNSPNLTTVLQATMALRLEDLRQKKMQMEAAWRSMMKNAQPISRVLLEAQRAAVQQLEKELLSLHQASAKMEARKTRRARGEKTAAAERAEDQ</sequence>
<protein>
    <submittedName>
        <fullName evidence="2">Uncharacterized protein</fullName>
    </submittedName>
</protein>
<feature type="compositionally biased region" description="Acidic residues" evidence="1">
    <location>
        <begin position="32"/>
        <end position="41"/>
    </location>
</feature>
<proteinExistence type="predicted"/>
<feature type="compositionally biased region" description="Basic and acidic residues" evidence="1">
    <location>
        <begin position="279"/>
        <end position="301"/>
    </location>
</feature>
<dbReference type="AlphaFoldDB" id="A0A9D4Q244"/>
<dbReference type="EMBL" id="JABSTV010001249">
    <property type="protein sequence ID" value="KAH7963110.1"/>
    <property type="molecule type" value="Genomic_DNA"/>
</dbReference>
<feature type="region of interest" description="Disordered" evidence="1">
    <location>
        <begin position="25"/>
        <end position="82"/>
    </location>
</feature>
<organism evidence="2 3">
    <name type="scientific">Rhipicephalus sanguineus</name>
    <name type="common">Brown dog tick</name>
    <name type="synonym">Ixodes sanguineus</name>
    <dbReference type="NCBI Taxonomy" id="34632"/>
    <lineage>
        <taxon>Eukaryota</taxon>
        <taxon>Metazoa</taxon>
        <taxon>Ecdysozoa</taxon>
        <taxon>Arthropoda</taxon>
        <taxon>Chelicerata</taxon>
        <taxon>Arachnida</taxon>
        <taxon>Acari</taxon>
        <taxon>Parasitiformes</taxon>
        <taxon>Ixodida</taxon>
        <taxon>Ixodoidea</taxon>
        <taxon>Ixodidae</taxon>
        <taxon>Rhipicephalinae</taxon>
        <taxon>Rhipicephalus</taxon>
        <taxon>Rhipicephalus</taxon>
    </lineage>
</organism>
<feature type="compositionally biased region" description="Low complexity" evidence="1">
    <location>
        <begin position="145"/>
        <end position="158"/>
    </location>
</feature>
<keyword evidence="3" id="KW-1185">Reference proteome</keyword>
<accession>A0A9D4Q244</accession>
<evidence type="ECO:0000313" key="3">
    <source>
        <dbReference type="Proteomes" id="UP000821837"/>
    </source>
</evidence>
<reference evidence="2" key="2">
    <citation type="submission" date="2021-09" db="EMBL/GenBank/DDBJ databases">
        <authorList>
            <person name="Jia N."/>
            <person name="Wang J."/>
            <person name="Shi W."/>
            <person name="Du L."/>
            <person name="Sun Y."/>
            <person name="Zhan W."/>
            <person name="Jiang J."/>
            <person name="Wang Q."/>
            <person name="Zhang B."/>
            <person name="Ji P."/>
            <person name="Sakyi L.B."/>
            <person name="Cui X."/>
            <person name="Yuan T."/>
            <person name="Jiang B."/>
            <person name="Yang W."/>
            <person name="Lam T.T.-Y."/>
            <person name="Chang Q."/>
            <person name="Ding S."/>
            <person name="Wang X."/>
            <person name="Zhu J."/>
            <person name="Ruan X."/>
            <person name="Zhao L."/>
            <person name="Wei J."/>
            <person name="Que T."/>
            <person name="Du C."/>
            <person name="Cheng J."/>
            <person name="Dai P."/>
            <person name="Han X."/>
            <person name="Huang E."/>
            <person name="Gao Y."/>
            <person name="Liu J."/>
            <person name="Shao H."/>
            <person name="Ye R."/>
            <person name="Li L."/>
            <person name="Wei W."/>
            <person name="Wang X."/>
            <person name="Wang C."/>
            <person name="Huo Q."/>
            <person name="Li W."/>
            <person name="Guo W."/>
            <person name="Chen H."/>
            <person name="Chen S."/>
            <person name="Zhou L."/>
            <person name="Zhou L."/>
            <person name="Ni X."/>
            <person name="Tian J."/>
            <person name="Zhou Y."/>
            <person name="Sheng Y."/>
            <person name="Liu T."/>
            <person name="Pan Y."/>
            <person name="Xia L."/>
            <person name="Li J."/>
            <person name="Zhao F."/>
            <person name="Cao W."/>
        </authorList>
    </citation>
    <scope>NUCLEOTIDE SEQUENCE</scope>
    <source>
        <strain evidence="2">Rsan-2018</strain>
        <tissue evidence="2">Larvae</tissue>
    </source>
</reference>
<evidence type="ECO:0000256" key="1">
    <source>
        <dbReference type="SAM" id="MobiDB-lite"/>
    </source>
</evidence>
<feature type="region of interest" description="Disordered" evidence="1">
    <location>
        <begin position="99"/>
        <end position="161"/>
    </location>
</feature>
<name>A0A9D4Q244_RHISA</name>
<feature type="compositionally biased region" description="Polar residues" evidence="1">
    <location>
        <begin position="99"/>
        <end position="110"/>
    </location>
</feature>
<feature type="region of interest" description="Disordered" evidence="1">
    <location>
        <begin position="276"/>
        <end position="301"/>
    </location>
</feature>
<comment type="caution">
    <text evidence="2">The sequence shown here is derived from an EMBL/GenBank/DDBJ whole genome shotgun (WGS) entry which is preliminary data.</text>
</comment>
<evidence type="ECO:0000313" key="2">
    <source>
        <dbReference type="EMBL" id="KAH7963110.1"/>
    </source>
</evidence>